<evidence type="ECO:0000313" key="2">
    <source>
        <dbReference type="EMBL" id="GGI91993.1"/>
    </source>
</evidence>
<proteinExistence type="predicted"/>
<name>A0A917JYU9_9PSEU</name>
<dbReference type="EMBL" id="BAAAHC010000013">
    <property type="protein sequence ID" value="GAA0528467.1"/>
    <property type="molecule type" value="Genomic_DNA"/>
</dbReference>
<reference evidence="2" key="4">
    <citation type="submission" date="2020-09" db="EMBL/GenBank/DDBJ databases">
        <authorList>
            <person name="Sun Q."/>
            <person name="Zhou Y."/>
        </authorList>
    </citation>
    <scope>NUCLEOTIDE SEQUENCE</scope>
    <source>
        <strain evidence="2">CGMCC 4.7206</strain>
    </source>
</reference>
<reference evidence="1" key="1">
    <citation type="journal article" date="2014" name="Int. J. Syst. Evol. Microbiol.">
        <title>Complete genome of a new Firmicutes species belonging to the dominant human colonic microbiota ('Ruminococcus bicirculans') reveals two chromosomes and a selective capacity to utilize plant glucans.</title>
        <authorList>
            <consortium name="NISC Comparative Sequencing Program"/>
            <person name="Wegmann U."/>
            <person name="Louis P."/>
            <person name="Goesmann A."/>
            <person name="Henrissat B."/>
            <person name="Duncan S.H."/>
            <person name="Flint H.J."/>
        </authorList>
    </citation>
    <scope>NUCLEOTIDE SEQUENCE</scope>
    <source>
        <strain evidence="1">JCM 10664</strain>
    </source>
</reference>
<sequence>MLITSENEAELDHHQARSWRAWYAHITLSMLAPAWLASNQSSCDRRGISVGDDDMIAGTLPEIRRLVDSSIVGHISTKVHRAGEAPVGCCRSCAPRATCARGRWARERR</sequence>
<evidence type="ECO:0000313" key="4">
    <source>
        <dbReference type="Proteomes" id="UP001500220"/>
    </source>
</evidence>
<dbReference type="Proteomes" id="UP001500220">
    <property type="component" value="Unassembled WGS sequence"/>
</dbReference>
<reference evidence="4" key="3">
    <citation type="journal article" date="2019" name="Int. J. Syst. Evol. Microbiol.">
        <title>The Global Catalogue of Microorganisms (GCM) 10K type strain sequencing project: providing services to taxonomists for standard genome sequencing and annotation.</title>
        <authorList>
            <consortium name="The Broad Institute Genomics Platform"/>
            <consortium name="The Broad Institute Genome Sequencing Center for Infectious Disease"/>
            <person name="Wu L."/>
            <person name="Ma J."/>
        </authorList>
    </citation>
    <scope>NUCLEOTIDE SEQUENCE [LARGE SCALE GENOMIC DNA]</scope>
    <source>
        <strain evidence="4">JCM 10664</strain>
    </source>
</reference>
<dbReference type="Proteomes" id="UP000597989">
    <property type="component" value="Unassembled WGS sequence"/>
</dbReference>
<keyword evidence="4" id="KW-1185">Reference proteome</keyword>
<comment type="caution">
    <text evidence="2">The sequence shown here is derived from an EMBL/GenBank/DDBJ whole genome shotgun (WGS) entry which is preliminary data.</text>
</comment>
<evidence type="ECO:0000313" key="1">
    <source>
        <dbReference type="EMBL" id="GAA0528467.1"/>
    </source>
</evidence>
<gene>
    <name evidence="1" type="ORF">GCM10009545_33530</name>
    <name evidence="2" type="ORF">GCM10011581_31410</name>
</gene>
<dbReference type="EMBL" id="BMMT01000010">
    <property type="protein sequence ID" value="GGI91993.1"/>
    <property type="molecule type" value="Genomic_DNA"/>
</dbReference>
<protein>
    <submittedName>
        <fullName evidence="2">Uncharacterized protein</fullName>
    </submittedName>
</protein>
<dbReference type="AlphaFoldDB" id="A0A917JYU9"/>
<organism evidence="2 3">
    <name type="scientific">Saccharopolyspora thermophila</name>
    <dbReference type="NCBI Taxonomy" id="89367"/>
    <lineage>
        <taxon>Bacteria</taxon>
        <taxon>Bacillati</taxon>
        <taxon>Actinomycetota</taxon>
        <taxon>Actinomycetes</taxon>
        <taxon>Pseudonocardiales</taxon>
        <taxon>Pseudonocardiaceae</taxon>
        <taxon>Saccharopolyspora</taxon>
    </lineage>
</organism>
<evidence type="ECO:0000313" key="3">
    <source>
        <dbReference type="Proteomes" id="UP000597989"/>
    </source>
</evidence>
<reference evidence="2 3" key="2">
    <citation type="journal article" date="2014" name="Int. J. Syst. Evol. Microbiol.">
        <title>Complete genome sequence of Corynebacterium casei LMG S-19264T (=DSM 44701T), isolated from a smear-ripened cheese.</title>
        <authorList>
            <consortium name="US DOE Joint Genome Institute (JGI-PGF)"/>
            <person name="Walter F."/>
            <person name="Albersmeier A."/>
            <person name="Kalinowski J."/>
            <person name="Ruckert C."/>
        </authorList>
    </citation>
    <scope>NUCLEOTIDE SEQUENCE [LARGE SCALE GENOMIC DNA]</scope>
    <source>
        <strain evidence="2 3">CGMCC 4.7206</strain>
    </source>
</reference>
<reference evidence="1" key="5">
    <citation type="submission" date="2023-12" db="EMBL/GenBank/DDBJ databases">
        <authorList>
            <person name="Sun Q."/>
            <person name="Inoue M."/>
        </authorList>
    </citation>
    <scope>NUCLEOTIDE SEQUENCE</scope>
    <source>
        <strain evidence="1">JCM 10664</strain>
    </source>
</reference>
<accession>A0A917JYU9</accession>